<keyword evidence="2 7" id="KW-0813">Transport</keyword>
<feature type="transmembrane region" description="Helical" evidence="7">
    <location>
        <begin position="193"/>
        <end position="215"/>
    </location>
</feature>
<reference evidence="9 10" key="1">
    <citation type="submission" date="2018-03" db="EMBL/GenBank/DDBJ databases">
        <title>Genomic Encyclopedia of Archaeal and Bacterial Type Strains, Phase II (KMG-II): from individual species to whole genera.</title>
        <authorList>
            <person name="Goeker M."/>
        </authorList>
    </citation>
    <scope>NUCLEOTIDE SEQUENCE [LARGE SCALE GENOMIC DNA]</scope>
    <source>
        <strain evidence="9 10">DSM 45312</strain>
    </source>
</reference>
<dbReference type="InterPro" id="IPR035906">
    <property type="entry name" value="MetI-like_sf"/>
</dbReference>
<evidence type="ECO:0000256" key="5">
    <source>
        <dbReference type="ARBA" id="ARBA00022989"/>
    </source>
</evidence>
<feature type="transmembrane region" description="Helical" evidence="7">
    <location>
        <begin position="104"/>
        <end position="125"/>
    </location>
</feature>
<dbReference type="GO" id="GO:0055085">
    <property type="term" value="P:transmembrane transport"/>
    <property type="evidence" value="ECO:0007669"/>
    <property type="project" value="InterPro"/>
</dbReference>
<feature type="transmembrane region" description="Helical" evidence="7">
    <location>
        <begin position="236"/>
        <end position="258"/>
    </location>
</feature>
<dbReference type="Pfam" id="PF00528">
    <property type="entry name" value="BPD_transp_1"/>
    <property type="match status" value="1"/>
</dbReference>
<dbReference type="RefSeq" id="WP_106585303.1">
    <property type="nucleotide sequence ID" value="NZ_PYGA01000018.1"/>
</dbReference>
<dbReference type="AlphaFoldDB" id="A0A2P8D507"/>
<evidence type="ECO:0000256" key="3">
    <source>
        <dbReference type="ARBA" id="ARBA00022475"/>
    </source>
</evidence>
<keyword evidence="10" id="KW-1185">Reference proteome</keyword>
<keyword evidence="5 7" id="KW-1133">Transmembrane helix</keyword>
<feature type="transmembrane region" description="Helical" evidence="7">
    <location>
        <begin position="294"/>
        <end position="314"/>
    </location>
</feature>
<dbReference type="OrthoDB" id="34224at2"/>
<evidence type="ECO:0000313" key="9">
    <source>
        <dbReference type="EMBL" id="PSK92293.1"/>
    </source>
</evidence>
<accession>A0A2P8D507</accession>
<evidence type="ECO:0000256" key="1">
    <source>
        <dbReference type="ARBA" id="ARBA00004651"/>
    </source>
</evidence>
<dbReference type="PANTHER" id="PTHR30193:SF18">
    <property type="entry name" value="OSMOPROTECTIVE COMPOUNDS UPTAKE PERMEASE PROTEIN GGTC"/>
    <property type="match status" value="1"/>
</dbReference>
<dbReference type="InterPro" id="IPR051393">
    <property type="entry name" value="ABC_transporter_permease"/>
</dbReference>
<feature type="transmembrane region" description="Helical" evidence="7">
    <location>
        <begin position="44"/>
        <end position="66"/>
    </location>
</feature>
<dbReference type="EMBL" id="PYGA01000018">
    <property type="protein sequence ID" value="PSK92293.1"/>
    <property type="molecule type" value="Genomic_DNA"/>
</dbReference>
<dbReference type="PROSITE" id="PS50928">
    <property type="entry name" value="ABC_TM1"/>
    <property type="match status" value="1"/>
</dbReference>
<evidence type="ECO:0000256" key="2">
    <source>
        <dbReference type="ARBA" id="ARBA00022448"/>
    </source>
</evidence>
<dbReference type="Gene3D" id="1.10.3720.10">
    <property type="entry name" value="MetI-like"/>
    <property type="match status" value="1"/>
</dbReference>
<name>A0A2P8D507_9ACTN</name>
<feature type="transmembrane region" description="Helical" evidence="7">
    <location>
        <begin position="12"/>
        <end position="32"/>
    </location>
</feature>
<protein>
    <submittedName>
        <fullName evidence="9">Carbohydrate ABC transporter membrane protein 1 (CUT1 family)</fullName>
    </submittedName>
</protein>
<dbReference type="InterPro" id="IPR000515">
    <property type="entry name" value="MetI-like"/>
</dbReference>
<dbReference type="Proteomes" id="UP000240542">
    <property type="component" value="Unassembled WGS sequence"/>
</dbReference>
<feature type="transmembrane region" description="Helical" evidence="7">
    <location>
        <begin position="137"/>
        <end position="156"/>
    </location>
</feature>
<evidence type="ECO:0000259" key="8">
    <source>
        <dbReference type="PROSITE" id="PS50928"/>
    </source>
</evidence>
<feature type="domain" description="ABC transmembrane type-1" evidence="8">
    <location>
        <begin position="100"/>
        <end position="315"/>
    </location>
</feature>
<keyword evidence="6 7" id="KW-0472">Membrane</keyword>
<evidence type="ECO:0000256" key="6">
    <source>
        <dbReference type="ARBA" id="ARBA00023136"/>
    </source>
</evidence>
<sequence length="326" mass="36288">MGFDILLELPKLLWLVIGIAAFMAVIGVLLVLVDRGPKTRRDHWQALCFLGPAALLLLVGLVYPVIRTTFLSFMNGPSTAWVGFDNYVWMFTQPEILVVLGNTLLWVLLAPLLATGIGLTYAVLVDRARYESFAKSLIFLPMAISFVGAGIIWKFVYAYRQAETDQIGLLNQAVVWAGGEPRQWLLEGPLNTLLLIVVLVWIQAGFAMVVQSAAIKAIPAELVEAARIDGVNGWQLFWHITLPSIWPTVMVVLITISVQTLKVFDIVRTMTGGNFDTSVMANEMYNQAFRYNEYGKGSALAVFLFVLVVPLVAVQIRNNRRSRETQ</sequence>
<comment type="caution">
    <text evidence="9">The sequence shown here is derived from an EMBL/GenBank/DDBJ whole genome shotgun (WGS) entry which is preliminary data.</text>
</comment>
<dbReference type="PANTHER" id="PTHR30193">
    <property type="entry name" value="ABC TRANSPORTER PERMEASE PROTEIN"/>
    <property type="match status" value="1"/>
</dbReference>
<evidence type="ECO:0000256" key="4">
    <source>
        <dbReference type="ARBA" id="ARBA00022692"/>
    </source>
</evidence>
<dbReference type="SUPFAM" id="SSF161098">
    <property type="entry name" value="MetI-like"/>
    <property type="match status" value="1"/>
</dbReference>
<dbReference type="CDD" id="cd06261">
    <property type="entry name" value="TM_PBP2"/>
    <property type="match status" value="1"/>
</dbReference>
<gene>
    <name evidence="9" type="ORF">CLV63_11852</name>
</gene>
<comment type="subcellular location">
    <subcellularLocation>
        <location evidence="1 7">Cell membrane</location>
        <topology evidence="1 7">Multi-pass membrane protein</topology>
    </subcellularLocation>
</comment>
<dbReference type="GO" id="GO:0005886">
    <property type="term" value="C:plasma membrane"/>
    <property type="evidence" value="ECO:0007669"/>
    <property type="project" value="UniProtKB-SubCell"/>
</dbReference>
<keyword evidence="4 7" id="KW-0812">Transmembrane</keyword>
<proteinExistence type="inferred from homology"/>
<organism evidence="9 10">
    <name type="scientific">Murinocardiopsis flavida</name>
    <dbReference type="NCBI Taxonomy" id="645275"/>
    <lineage>
        <taxon>Bacteria</taxon>
        <taxon>Bacillati</taxon>
        <taxon>Actinomycetota</taxon>
        <taxon>Actinomycetes</taxon>
        <taxon>Streptosporangiales</taxon>
        <taxon>Nocardiopsidaceae</taxon>
        <taxon>Murinocardiopsis</taxon>
    </lineage>
</organism>
<evidence type="ECO:0000256" key="7">
    <source>
        <dbReference type="RuleBase" id="RU363032"/>
    </source>
</evidence>
<comment type="similarity">
    <text evidence="7">Belongs to the binding-protein-dependent transport system permease family.</text>
</comment>
<evidence type="ECO:0000313" key="10">
    <source>
        <dbReference type="Proteomes" id="UP000240542"/>
    </source>
</evidence>
<keyword evidence="3" id="KW-1003">Cell membrane</keyword>